<feature type="compositionally biased region" description="Polar residues" evidence="1">
    <location>
        <begin position="1"/>
        <end position="43"/>
    </location>
</feature>
<evidence type="ECO:0000256" key="1">
    <source>
        <dbReference type="SAM" id="MobiDB-lite"/>
    </source>
</evidence>
<organism evidence="2 3">
    <name type="scientific">Apatococcus lobatus</name>
    <dbReference type="NCBI Taxonomy" id="904363"/>
    <lineage>
        <taxon>Eukaryota</taxon>
        <taxon>Viridiplantae</taxon>
        <taxon>Chlorophyta</taxon>
        <taxon>core chlorophytes</taxon>
        <taxon>Trebouxiophyceae</taxon>
        <taxon>Chlorellales</taxon>
        <taxon>Chlorellaceae</taxon>
        <taxon>Apatococcus</taxon>
    </lineage>
</organism>
<dbReference type="AlphaFoldDB" id="A0AAW1SH09"/>
<dbReference type="InterPro" id="IPR028226">
    <property type="entry name" value="LIN37"/>
</dbReference>
<dbReference type="EMBL" id="JALJOS010000001">
    <property type="protein sequence ID" value="KAK9844824.1"/>
    <property type="molecule type" value="Genomic_DNA"/>
</dbReference>
<keyword evidence="3" id="KW-1185">Reference proteome</keyword>
<dbReference type="Pfam" id="PF15306">
    <property type="entry name" value="LIN37"/>
    <property type="match status" value="1"/>
</dbReference>
<dbReference type="PANTHER" id="PTHR37173">
    <property type="entry name" value="HYDROXYPROLINE-RICH GLYCOPROTEIN FAMILY PROTEIN"/>
    <property type="match status" value="1"/>
</dbReference>
<feature type="compositionally biased region" description="Low complexity" evidence="1">
    <location>
        <begin position="224"/>
        <end position="233"/>
    </location>
</feature>
<feature type="region of interest" description="Disordered" evidence="1">
    <location>
        <begin position="1"/>
        <end position="64"/>
    </location>
</feature>
<proteinExistence type="predicted"/>
<comment type="caution">
    <text evidence="2">The sequence shown here is derived from an EMBL/GenBank/DDBJ whole genome shotgun (WGS) entry which is preliminary data.</text>
</comment>
<dbReference type="Proteomes" id="UP001438707">
    <property type="component" value="Unassembled WGS sequence"/>
</dbReference>
<feature type="region of interest" description="Disordered" evidence="1">
    <location>
        <begin position="204"/>
        <end position="236"/>
    </location>
</feature>
<gene>
    <name evidence="2" type="ORF">WJX74_007348</name>
</gene>
<accession>A0AAW1SH09</accession>
<reference evidence="2 3" key="1">
    <citation type="journal article" date="2024" name="Nat. Commun.">
        <title>Phylogenomics reveals the evolutionary origins of lichenization in chlorophyte algae.</title>
        <authorList>
            <person name="Puginier C."/>
            <person name="Libourel C."/>
            <person name="Otte J."/>
            <person name="Skaloud P."/>
            <person name="Haon M."/>
            <person name="Grisel S."/>
            <person name="Petersen M."/>
            <person name="Berrin J.G."/>
            <person name="Delaux P.M."/>
            <person name="Dal Grande F."/>
            <person name="Keller J."/>
        </authorList>
    </citation>
    <scope>NUCLEOTIDE SEQUENCE [LARGE SCALE GENOMIC DNA]</scope>
    <source>
        <strain evidence="2 3">SAG 2145</strain>
    </source>
</reference>
<evidence type="ECO:0000313" key="3">
    <source>
        <dbReference type="Proteomes" id="UP001438707"/>
    </source>
</evidence>
<name>A0AAW1SH09_9CHLO</name>
<evidence type="ECO:0000313" key="2">
    <source>
        <dbReference type="EMBL" id="KAK9844824.1"/>
    </source>
</evidence>
<dbReference type="PANTHER" id="PTHR37173:SF1">
    <property type="entry name" value="PROLINE-RICH FAMILY PROTEIN"/>
    <property type="match status" value="1"/>
</dbReference>
<sequence>MSVPSSTVRHSSPDPSRAQSSLQHSALEQTGPSNQAEPSTSGLSVPLDGPGPSPAIPAPGIEPGLEEVASRALISRHELAALRPQQQVPGSGPLSLSGSTFLPHLISSSYQLKTEAEKGLVASVGPTAQPSSSTFVGQLLGPDSVMIPAPETGAPQPPRDPTIITVHDRKVRDRDFYGRTPLYVLVRRWLQNDPDLEPVPIMPESQNAPVLPPPLPRPAEVEEPAPSEAPFPFDKSCGNAEGLMEWHKSHWLRVRQHTKVQSTKRKGRYKQRMELLNSFAQVPAETS</sequence>
<dbReference type="GO" id="GO:0017053">
    <property type="term" value="C:transcription repressor complex"/>
    <property type="evidence" value="ECO:0007669"/>
    <property type="project" value="InterPro"/>
</dbReference>
<protein>
    <submittedName>
        <fullName evidence="2">Uncharacterized protein</fullName>
    </submittedName>
</protein>